<dbReference type="SMART" id="SM00212">
    <property type="entry name" value="UBCc"/>
    <property type="match status" value="1"/>
</dbReference>
<reference evidence="6" key="1">
    <citation type="submission" date="2018-10" db="EMBL/GenBank/DDBJ databases">
        <title>Hidden diversity of soil giant viruses.</title>
        <authorList>
            <person name="Schulz F."/>
            <person name="Alteio L."/>
            <person name="Goudeau D."/>
            <person name="Ryan E.M."/>
            <person name="Malmstrom R.R."/>
            <person name="Blanchard J."/>
            <person name="Woyke T."/>
        </authorList>
    </citation>
    <scope>NUCLEOTIDE SEQUENCE</scope>
    <source>
        <strain evidence="6">HYV1</strain>
    </source>
</reference>
<dbReference type="InterPro" id="IPR050113">
    <property type="entry name" value="Ub_conjugating_enzyme"/>
</dbReference>
<dbReference type="PROSITE" id="PS50127">
    <property type="entry name" value="UBC_2"/>
    <property type="match status" value="1"/>
</dbReference>
<dbReference type="EC" id="2.3.2.23" evidence="2"/>
<dbReference type="PANTHER" id="PTHR24067">
    <property type="entry name" value="UBIQUITIN-CONJUGATING ENZYME E2"/>
    <property type="match status" value="1"/>
</dbReference>
<dbReference type="InterPro" id="IPR000608">
    <property type="entry name" value="UBC"/>
</dbReference>
<dbReference type="GO" id="GO:0016567">
    <property type="term" value="P:protein ubiquitination"/>
    <property type="evidence" value="ECO:0007669"/>
    <property type="project" value="UniProtKB-UniPathway"/>
</dbReference>
<accession>A0A3G5A9Q2</accession>
<dbReference type="InterPro" id="IPR016135">
    <property type="entry name" value="UBQ-conjugating_enzyme/RWD"/>
</dbReference>
<dbReference type="GO" id="GO:0061631">
    <property type="term" value="F:ubiquitin conjugating enzyme activity"/>
    <property type="evidence" value="ECO:0007669"/>
    <property type="project" value="UniProtKB-EC"/>
</dbReference>
<feature type="domain" description="UBC core" evidence="5">
    <location>
        <begin position="5"/>
        <end position="183"/>
    </location>
</feature>
<dbReference type="CDD" id="cd23955">
    <property type="entry name" value="UBCc_invertebrate"/>
    <property type="match status" value="1"/>
</dbReference>
<evidence type="ECO:0000259" key="5">
    <source>
        <dbReference type="PROSITE" id="PS50127"/>
    </source>
</evidence>
<evidence type="ECO:0000256" key="4">
    <source>
        <dbReference type="ARBA" id="ARBA00031729"/>
    </source>
</evidence>
<evidence type="ECO:0000256" key="1">
    <source>
        <dbReference type="ARBA" id="ARBA00004906"/>
    </source>
</evidence>
<comment type="pathway">
    <text evidence="1">Protein modification; protein ubiquitination.</text>
</comment>
<dbReference type="EMBL" id="MK072397">
    <property type="protein sequence ID" value="AYV84006.1"/>
    <property type="molecule type" value="Genomic_DNA"/>
</dbReference>
<evidence type="ECO:0000313" key="6">
    <source>
        <dbReference type="EMBL" id="AYV84006.1"/>
    </source>
</evidence>
<protein>
    <recommendedName>
        <fullName evidence="2">E2 ubiquitin-conjugating enzyme</fullName>
        <ecNumber evidence="2">2.3.2.23</ecNumber>
    </recommendedName>
    <alternativeName>
        <fullName evidence="4">Ubiquitin carrier protein</fullName>
    </alternativeName>
    <alternativeName>
        <fullName evidence="3">Ubiquitin-protein ligase</fullName>
    </alternativeName>
</protein>
<dbReference type="Gene3D" id="3.10.110.10">
    <property type="entry name" value="Ubiquitin Conjugating Enzyme"/>
    <property type="match status" value="1"/>
</dbReference>
<gene>
    <name evidence="6" type="ORF">Hyperionvirus15_44</name>
</gene>
<evidence type="ECO:0000256" key="2">
    <source>
        <dbReference type="ARBA" id="ARBA00012486"/>
    </source>
</evidence>
<dbReference type="UniPathway" id="UPA00143"/>
<dbReference type="SUPFAM" id="SSF54495">
    <property type="entry name" value="UBC-like"/>
    <property type="match status" value="1"/>
</dbReference>
<sequence>MGTKNAVKQLLRDLKQLEQEPLIGANARPMDNDMLKWYAIVVGSEGTPYANVPIRFVLEFSESYPDAAPKAFFDTYVRYVGGASYEVEGRMAVCLNIFGNFGHVHTEWKNMSEGWSPSYTVSTILVAMQGLMMSEMLSTSPTDIAASINSAKNFKCSATKHDGSDMKKWFPSVLLTQEDVLAYNVEHKIVISDRKFNVLRDHYICYVKKTCLNDNIVLGYGVNIENAKVGMLSSPCEYLSLEAFGDGIRRSSTNRPFGYWLPILVESKQWGGGVSKLFFDSVVEIGKGIGYGVKGDFCETAVKVCTSIMNGLVVEIMNNKNNLSANDKFIDGYFAIYRLLVALSLEKPGVVAFVEKELERFVGSSERRTKMFVANLGELLIYLTVSRRYTWHNIKQFFLEECDARNVFWYAVGTGRNPAVYPELVDVRVIGGRAKKVFDATEISRNLVMFQVRFSEVARMLTFDVMDSNFGLAPEKLRADVRGTYGEVVKVGNWGGYMKWLSLPEVTDDIRSQQLVDAVVRSEKNGYHKVVKSKGATKKYY</sequence>
<proteinExistence type="predicted"/>
<evidence type="ECO:0000256" key="3">
    <source>
        <dbReference type="ARBA" id="ARBA00030012"/>
    </source>
</evidence>
<name>A0A3G5A9Q2_9VIRU</name>
<dbReference type="Pfam" id="PF00179">
    <property type="entry name" value="UQ_con"/>
    <property type="match status" value="1"/>
</dbReference>
<organism evidence="6">
    <name type="scientific">Hyperionvirus sp</name>
    <dbReference type="NCBI Taxonomy" id="2487770"/>
    <lineage>
        <taxon>Viruses</taxon>
        <taxon>Varidnaviria</taxon>
        <taxon>Bamfordvirae</taxon>
        <taxon>Nucleocytoviricota</taxon>
        <taxon>Megaviricetes</taxon>
        <taxon>Imitervirales</taxon>
        <taxon>Mimiviridae</taxon>
        <taxon>Klosneuvirinae</taxon>
    </lineage>
</organism>